<keyword evidence="5 7" id="KW-1133">Transmembrane helix</keyword>
<evidence type="ECO:0000256" key="4">
    <source>
        <dbReference type="ARBA" id="ARBA00022692"/>
    </source>
</evidence>
<dbReference type="OrthoDB" id="6356248at2759"/>
<evidence type="ECO:0000256" key="7">
    <source>
        <dbReference type="RuleBase" id="RU910716"/>
    </source>
</evidence>
<evidence type="ECO:0000256" key="8">
    <source>
        <dbReference type="SAM" id="MobiDB-lite"/>
    </source>
</evidence>
<evidence type="ECO:0000256" key="5">
    <source>
        <dbReference type="ARBA" id="ARBA00022989"/>
    </source>
</evidence>
<evidence type="ECO:0000256" key="3">
    <source>
        <dbReference type="ARBA" id="ARBA00022475"/>
    </source>
</evidence>
<evidence type="ECO:0000313" key="9">
    <source>
        <dbReference type="EMBL" id="KAF0309510.1"/>
    </source>
</evidence>
<feature type="compositionally biased region" description="Polar residues" evidence="8">
    <location>
        <begin position="313"/>
        <end position="325"/>
    </location>
</feature>
<keyword evidence="4 7" id="KW-0812">Transmembrane</keyword>
<dbReference type="InterPro" id="IPR018629">
    <property type="entry name" value="XK-rel"/>
</dbReference>
<dbReference type="AlphaFoldDB" id="A0A6A4X0G8"/>
<evidence type="ECO:0000256" key="2">
    <source>
        <dbReference type="ARBA" id="ARBA00008789"/>
    </source>
</evidence>
<name>A0A6A4X0G8_AMPAM</name>
<keyword evidence="3" id="KW-1003">Cell membrane</keyword>
<reference evidence="9 10" key="1">
    <citation type="submission" date="2019-07" db="EMBL/GenBank/DDBJ databases">
        <title>Draft genome assembly of a fouling barnacle, Amphibalanus amphitrite (Darwin, 1854): The first reference genome for Thecostraca.</title>
        <authorList>
            <person name="Kim W."/>
        </authorList>
    </citation>
    <scope>NUCLEOTIDE SEQUENCE [LARGE SCALE GENOMIC DNA]</scope>
    <source>
        <strain evidence="9">SNU_AA5</strain>
        <tissue evidence="9">Soma without cirri and trophi</tissue>
    </source>
</reference>
<comment type="caution">
    <text evidence="9">The sequence shown here is derived from an EMBL/GenBank/DDBJ whole genome shotgun (WGS) entry which is preliminary data.</text>
</comment>
<keyword evidence="10" id="KW-1185">Reference proteome</keyword>
<feature type="transmembrane region" description="Helical" evidence="7">
    <location>
        <begin position="47"/>
        <end position="66"/>
    </location>
</feature>
<feature type="region of interest" description="Disordered" evidence="8">
    <location>
        <begin position="389"/>
        <end position="442"/>
    </location>
</feature>
<dbReference type="Proteomes" id="UP000440578">
    <property type="component" value="Unassembled WGS sequence"/>
</dbReference>
<comment type="subcellular location">
    <subcellularLocation>
        <location evidence="1">Cell membrane</location>
        <topology evidence="1">Multi-pass membrane protein</topology>
    </subcellularLocation>
    <subcellularLocation>
        <location evidence="7">Membrane</location>
        <topology evidence="7">Multi-pass membrane protein</topology>
    </subcellularLocation>
</comment>
<proteinExistence type="inferred from homology"/>
<evidence type="ECO:0000313" key="10">
    <source>
        <dbReference type="Proteomes" id="UP000440578"/>
    </source>
</evidence>
<organism evidence="9 10">
    <name type="scientific">Amphibalanus amphitrite</name>
    <name type="common">Striped barnacle</name>
    <name type="synonym">Balanus amphitrite</name>
    <dbReference type="NCBI Taxonomy" id="1232801"/>
    <lineage>
        <taxon>Eukaryota</taxon>
        <taxon>Metazoa</taxon>
        <taxon>Ecdysozoa</taxon>
        <taxon>Arthropoda</taxon>
        <taxon>Crustacea</taxon>
        <taxon>Multicrustacea</taxon>
        <taxon>Cirripedia</taxon>
        <taxon>Thoracica</taxon>
        <taxon>Thoracicalcarea</taxon>
        <taxon>Balanomorpha</taxon>
        <taxon>Balanoidea</taxon>
        <taxon>Balanidae</taxon>
        <taxon>Amphibalaninae</taxon>
        <taxon>Amphibalanus</taxon>
    </lineage>
</organism>
<feature type="region of interest" description="Disordered" evidence="8">
    <location>
        <begin position="259"/>
        <end position="290"/>
    </location>
</feature>
<protein>
    <recommendedName>
        <fullName evidence="7">XK-related protein</fullName>
    </recommendedName>
</protein>
<feature type="transmembrane region" description="Helical" evidence="7">
    <location>
        <begin position="198"/>
        <end position="219"/>
    </location>
</feature>
<dbReference type="InterPro" id="IPR050895">
    <property type="entry name" value="XK-related_scramblase"/>
</dbReference>
<keyword evidence="6 7" id="KW-0472">Membrane</keyword>
<dbReference type="Pfam" id="PF09815">
    <property type="entry name" value="XK-related"/>
    <property type="match status" value="1"/>
</dbReference>
<dbReference type="EMBL" id="VIIS01000393">
    <property type="protein sequence ID" value="KAF0309510.1"/>
    <property type="molecule type" value="Genomic_DNA"/>
</dbReference>
<feature type="region of interest" description="Disordered" evidence="8">
    <location>
        <begin position="310"/>
        <end position="340"/>
    </location>
</feature>
<dbReference type="GO" id="GO:0005886">
    <property type="term" value="C:plasma membrane"/>
    <property type="evidence" value="ECO:0007669"/>
    <property type="project" value="UniProtKB-SubCell"/>
</dbReference>
<comment type="similarity">
    <text evidence="2 7">Belongs to the XK family.</text>
</comment>
<evidence type="ECO:0000256" key="1">
    <source>
        <dbReference type="ARBA" id="ARBA00004651"/>
    </source>
</evidence>
<accession>A0A6A4X0G8</accession>
<feature type="transmembrane region" description="Helical" evidence="7">
    <location>
        <begin position="225"/>
        <end position="249"/>
    </location>
</feature>
<gene>
    <name evidence="9" type="primary">Xkr4_0</name>
    <name evidence="9" type="ORF">FJT64_019381</name>
</gene>
<feature type="transmembrane region" description="Helical" evidence="7">
    <location>
        <begin position="20"/>
        <end position="41"/>
    </location>
</feature>
<evidence type="ECO:0000256" key="6">
    <source>
        <dbReference type="ARBA" id="ARBA00023136"/>
    </source>
</evidence>
<dbReference type="PANTHER" id="PTHR16024">
    <property type="entry name" value="XK-RELATED PROTEIN"/>
    <property type="match status" value="1"/>
</dbReference>
<sequence>MFYVVLIHTYLTGGHPVRCLLTVLIVAVPQCLVNLVSYRWHVHDGEATTSLLVIHCCQLGVFLRLVTQFSDGRRWRQSRTDGDAMLYLQQSSDVAMLSLFLGYLESAPQLLLQVYVTSTEDGWQLVQGVSAALALLALAWSNASYAKWMRLSRGDKLPLGGAAAFLQWEERLFNVIVGGIYCFCFFNVKESPARWRMLAFYSLLFAEDAALAVAFFLYWPRPGEALYTVLLANVAAGTALGTFLLLIYYMRFHPNAAARPTDSAPASGPPPTTANPAEGTGTGSAHTGTLRSLKGHAAGRVSAVSLRSAGGVSLTSQPGPVTSSEAGGGSPPAAIQPSSDRPFHMASELLAPAAGHVTSRSAVSLPAGRGHVTAGERRNQSATAILQRNNDSAASGRVSDIPQLDSVSEGDVTLQPAADTPPPPSSKPGGVGSDGRPAIVHR</sequence>
<dbReference type="PANTHER" id="PTHR16024:SF28">
    <property type="entry name" value="XK-RELATED PROTEIN"/>
    <property type="match status" value="1"/>
</dbReference>